<dbReference type="InterPro" id="IPR007213">
    <property type="entry name" value="Ppm1/Ppm2/Tcmp"/>
</dbReference>
<evidence type="ECO:0000256" key="1">
    <source>
        <dbReference type="ARBA" id="ARBA00008138"/>
    </source>
</evidence>
<evidence type="ECO:0000313" key="5">
    <source>
        <dbReference type="EMBL" id="SIN69947.1"/>
    </source>
</evidence>
<dbReference type="PANTHER" id="PTHR43619:SF2">
    <property type="entry name" value="S-ADENOSYL-L-METHIONINE-DEPENDENT METHYLTRANSFERASES SUPERFAMILY PROTEIN"/>
    <property type="match status" value="1"/>
</dbReference>
<dbReference type="EC" id="2.1.1.-" evidence="4"/>
<dbReference type="RefSeq" id="WP_074237930.1">
    <property type="nucleotide sequence ID" value="NZ_FSRA01000001.1"/>
</dbReference>
<sequence>MKATAASKTAQYMALFRALEYGRPAYQRLFTDPYAFSFLSGGLKMATRLSGIPFVRNIIRGIIQRKIPGAYSSGLARTRYIDDLLESTVSQGVQQVIILGAGFDTRGIRLPFLKPLKVIEVDHPNTAKEKMAIVAQQLGKLPEHITYYQLDFNQQTLDAFSFDFSLPTTIIWEGVTNYLDAAAIDATFAFASRFAPGSFVIFTYVHQGVLNTPEQFFGAEKLLKDLEQIEERWTFGFAPEQLPAYLAKYHLELKEDLGAEDYRKRYIPERAEKGYEFYRVAMAASNSILSFHT</sequence>
<comment type="function">
    <text evidence="4">Exhibits S-adenosyl-L-methionine-dependent methyltransferase activity.</text>
</comment>
<dbReference type="SUPFAM" id="SSF53335">
    <property type="entry name" value="S-adenosyl-L-methionine-dependent methyltransferases"/>
    <property type="match status" value="1"/>
</dbReference>
<evidence type="ECO:0000256" key="2">
    <source>
        <dbReference type="ARBA" id="ARBA00022603"/>
    </source>
</evidence>
<dbReference type="InterPro" id="IPR011610">
    <property type="entry name" value="SAM_mthyl_Trfase_ML2640-like"/>
</dbReference>
<organism evidence="5 6">
    <name type="scientific">Chitinophaga niabensis</name>
    <dbReference type="NCBI Taxonomy" id="536979"/>
    <lineage>
        <taxon>Bacteria</taxon>
        <taxon>Pseudomonadati</taxon>
        <taxon>Bacteroidota</taxon>
        <taxon>Chitinophagia</taxon>
        <taxon>Chitinophagales</taxon>
        <taxon>Chitinophagaceae</taxon>
        <taxon>Chitinophaga</taxon>
    </lineage>
</organism>
<name>A0A1N6DGU8_9BACT</name>
<keyword evidence="4" id="KW-0949">S-adenosyl-L-methionine</keyword>
<dbReference type="STRING" id="536979.SAMN04488055_0729"/>
<keyword evidence="6" id="KW-1185">Reference proteome</keyword>
<dbReference type="AlphaFoldDB" id="A0A1N6DGU8"/>
<reference evidence="5 6" key="1">
    <citation type="submission" date="2016-11" db="EMBL/GenBank/DDBJ databases">
        <authorList>
            <person name="Jaros S."/>
            <person name="Januszkiewicz K."/>
            <person name="Wedrychowicz H."/>
        </authorList>
    </citation>
    <scope>NUCLEOTIDE SEQUENCE [LARGE SCALE GENOMIC DNA]</scope>
    <source>
        <strain evidence="5 6">DSM 24787</strain>
    </source>
</reference>
<proteinExistence type="inferred from homology"/>
<dbReference type="GO" id="GO:0008168">
    <property type="term" value="F:methyltransferase activity"/>
    <property type="evidence" value="ECO:0007669"/>
    <property type="project" value="UniProtKB-UniRule"/>
</dbReference>
<dbReference type="InterPro" id="IPR029063">
    <property type="entry name" value="SAM-dependent_MTases_sf"/>
</dbReference>
<dbReference type="GO" id="GO:0032259">
    <property type="term" value="P:methylation"/>
    <property type="evidence" value="ECO:0007669"/>
    <property type="project" value="UniProtKB-KW"/>
</dbReference>
<dbReference type="NCBIfam" id="TIGR00027">
    <property type="entry name" value="mthyl_TIGR00027"/>
    <property type="match status" value="1"/>
</dbReference>
<dbReference type="Pfam" id="PF04072">
    <property type="entry name" value="LCM"/>
    <property type="match status" value="1"/>
</dbReference>
<gene>
    <name evidence="5" type="ORF">SAMN04488055_0729</name>
</gene>
<evidence type="ECO:0000256" key="4">
    <source>
        <dbReference type="RuleBase" id="RU362030"/>
    </source>
</evidence>
<accession>A0A1N6DGU8</accession>
<evidence type="ECO:0000256" key="3">
    <source>
        <dbReference type="ARBA" id="ARBA00022679"/>
    </source>
</evidence>
<dbReference type="OrthoDB" id="9806164at2"/>
<dbReference type="Gene3D" id="3.40.50.150">
    <property type="entry name" value="Vaccinia Virus protein VP39"/>
    <property type="match status" value="1"/>
</dbReference>
<dbReference type="PANTHER" id="PTHR43619">
    <property type="entry name" value="S-ADENOSYL-L-METHIONINE-DEPENDENT METHYLTRANSFERASE YKTD-RELATED"/>
    <property type="match status" value="1"/>
</dbReference>
<dbReference type="Proteomes" id="UP000185003">
    <property type="component" value="Unassembled WGS sequence"/>
</dbReference>
<keyword evidence="2 4" id="KW-0489">Methyltransferase</keyword>
<evidence type="ECO:0000313" key="6">
    <source>
        <dbReference type="Proteomes" id="UP000185003"/>
    </source>
</evidence>
<protein>
    <recommendedName>
        <fullName evidence="4">S-adenosyl-L-methionine-dependent methyltransferase</fullName>
        <ecNumber evidence="4">2.1.1.-</ecNumber>
    </recommendedName>
</protein>
<comment type="similarity">
    <text evidence="1 4">Belongs to the UPF0677 family.</text>
</comment>
<dbReference type="EMBL" id="FSRA01000001">
    <property type="protein sequence ID" value="SIN69947.1"/>
    <property type="molecule type" value="Genomic_DNA"/>
</dbReference>
<keyword evidence="3 5" id="KW-0808">Transferase</keyword>